<keyword evidence="3 8" id="KW-0663">Pyridoxal phosphate</keyword>
<dbReference type="InterPro" id="IPR000277">
    <property type="entry name" value="Cys/Met-Metab_PyrdxlP-dep_enz"/>
</dbReference>
<dbReference type="SUPFAM" id="SSF53383">
    <property type="entry name" value="PLP-dependent transferases"/>
    <property type="match status" value="1"/>
</dbReference>
<name>A0A1Y4MS96_9FIRM</name>
<dbReference type="GO" id="GO:0019346">
    <property type="term" value="P:transsulfuration"/>
    <property type="evidence" value="ECO:0007669"/>
    <property type="project" value="InterPro"/>
</dbReference>
<evidence type="ECO:0000256" key="2">
    <source>
        <dbReference type="ARBA" id="ARBA00009077"/>
    </source>
</evidence>
<dbReference type="InterPro" id="IPR015422">
    <property type="entry name" value="PyrdxlP-dep_Trfase_small"/>
</dbReference>
<evidence type="ECO:0000256" key="1">
    <source>
        <dbReference type="ARBA" id="ARBA00001933"/>
    </source>
</evidence>
<dbReference type="EC" id="4.4.1.2" evidence="4"/>
<dbReference type="GO" id="GO:0005737">
    <property type="term" value="C:cytoplasm"/>
    <property type="evidence" value="ECO:0007669"/>
    <property type="project" value="TreeGrafter"/>
</dbReference>
<dbReference type="FunFam" id="3.40.640.10:FF:000046">
    <property type="entry name" value="Cystathionine gamma-lyase"/>
    <property type="match status" value="1"/>
</dbReference>
<evidence type="ECO:0000256" key="6">
    <source>
        <dbReference type="ARBA" id="ARBA00048780"/>
    </source>
</evidence>
<organism evidence="10 11">
    <name type="scientific">Anaerotruncus colihominis</name>
    <dbReference type="NCBI Taxonomy" id="169435"/>
    <lineage>
        <taxon>Bacteria</taxon>
        <taxon>Bacillati</taxon>
        <taxon>Bacillota</taxon>
        <taxon>Clostridia</taxon>
        <taxon>Eubacteriales</taxon>
        <taxon>Oscillospiraceae</taxon>
        <taxon>Anaerotruncus</taxon>
    </lineage>
</organism>
<dbReference type="Gene3D" id="3.90.1150.10">
    <property type="entry name" value="Aspartate Aminotransferase, domain 1"/>
    <property type="match status" value="1"/>
</dbReference>
<dbReference type="PANTHER" id="PTHR11808">
    <property type="entry name" value="TRANS-SULFURATION ENZYME FAMILY MEMBER"/>
    <property type="match status" value="1"/>
</dbReference>
<keyword evidence="10" id="KW-0456">Lyase</keyword>
<gene>
    <name evidence="10" type="ORF">B5F11_01430</name>
</gene>
<evidence type="ECO:0000256" key="9">
    <source>
        <dbReference type="RuleBase" id="RU362118"/>
    </source>
</evidence>
<reference evidence="11" key="1">
    <citation type="submission" date="2017-04" db="EMBL/GenBank/DDBJ databases">
        <title>Function of individual gut microbiota members based on whole genome sequencing of pure cultures obtained from chicken caecum.</title>
        <authorList>
            <person name="Medvecky M."/>
            <person name="Cejkova D."/>
            <person name="Polansky O."/>
            <person name="Karasova D."/>
            <person name="Kubasova T."/>
            <person name="Cizek A."/>
            <person name="Rychlik I."/>
        </authorList>
    </citation>
    <scope>NUCLEOTIDE SEQUENCE [LARGE SCALE GENOMIC DNA]</scope>
    <source>
        <strain evidence="11">An175</strain>
    </source>
</reference>
<evidence type="ECO:0000256" key="3">
    <source>
        <dbReference type="ARBA" id="ARBA00022898"/>
    </source>
</evidence>
<dbReference type="PIRSF" id="PIRSF001434">
    <property type="entry name" value="CGS"/>
    <property type="match status" value="1"/>
</dbReference>
<dbReference type="InterPro" id="IPR015421">
    <property type="entry name" value="PyrdxlP-dep_Trfase_major"/>
</dbReference>
<comment type="caution">
    <text evidence="10">The sequence shown here is derived from an EMBL/GenBank/DDBJ whole genome shotgun (WGS) entry which is preliminary data.</text>
</comment>
<protein>
    <recommendedName>
        <fullName evidence="4">homocysteine desulfhydrase</fullName>
        <ecNumber evidence="4">4.4.1.2</ecNumber>
    </recommendedName>
    <alternativeName>
        <fullName evidence="5">Homocysteine desulfhydrase</fullName>
    </alternativeName>
</protein>
<feature type="modified residue" description="N6-(pyridoxal phosphate)lysine" evidence="8">
    <location>
        <position position="219"/>
    </location>
</feature>
<evidence type="ECO:0000256" key="8">
    <source>
        <dbReference type="PIRSR" id="PIRSR001434-2"/>
    </source>
</evidence>
<evidence type="ECO:0000313" key="10">
    <source>
        <dbReference type="EMBL" id="OUP71553.1"/>
    </source>
</evidence>
<evidence type="ECO:0000256" key="5">
    <source>
        <dbReference type="ARBA" id="ARBA00047199"/>
    </source>
</evidence>
<evidence type="ECO:0000313" key="11">
    <source>
        <dbReference type="Proteomes" id="UP000196386"/>
    </source>
</evidence>
<dbReference type="AlphaFoldDB" id="A0A1Y4MS96"/>
<evidence type="ECO:0000256" key="7">
    <source>
        <dbReference type="ARBA" id="ARBA00052699"/>
    </source>
</evidence>
<dbReference type="Proteomes" id="UP000196386">
    <property type="component" value="Unassembled WGS sequence"/>
</dbReference>
<accession>A0A1Y4MS96</accession>
<dbReference type="GO" id="GO:0047982">
    <property type="term" value="F:homocysteine desulfhydrase activity"/>
    <property type="evidence" value="ECO:0007669"/>
    <property type="project" value="UniProtKB-EC"/>
</dbReference>
<dbReference type="Pfam" id="PF01053">
    <property type="entry name" value="Cys_Met_Meta_PP"/>
    <property type="match status" value="1"/>
</dbReference>
<comment type="catalytic activity">
    <reaction evidence="7">
        <text>L-methionine + H2O = methanethiol + 2-oxobutanoate + NH4(+)</text>
        <dbReference type="Rhea" id="RHEA:23800"/>
        <dbReference type="ChEBI" id="CHEBI:15377"/>
        <dbReference type="ChEBI" id="CHEBI:16007"/>
        <dbReference type="ChEBI" id="CHEBI:16763"/>
        <dbReference type="ChEBI" id="CHEBI:28938"/>
        <dbReference type="ChEBI" id="CHEBI:57844"/>
        <dbReference type="EC" id="4.4.1.11"/>
    </reaction>
    <physiologicalReaction direction="left-to-right" evidence="7">
        <dbReference type="Rhea" id="RHEA:23801"/>
    </physiologicalReaction>
</comment>
<dbReference type="InterPro" id="IPR015424">
    <property type="entry name" value="PyrdxlP-dep_Trfase"/>
</dbReference>
<proteinExistence type="inferred from homology"/>
<dbReference type="GO" id="GO:0018826">
    <property type="term" value="F:methionine gamma-lyase activity"/>
    <property type="evidence" value="ECO:0007669"/>
    <property type="project" value="UniProtKB-EC"/>
</dbReference>
<evidence type="ECO:0000256" key="4">
    <source>
        <dbReference type="ARBA" id="ARBA00047175"/>
    </source>
</evidence>
<comment type="catalytic activity">
    <reaction evidence="6">
        <text>L-homocysteine + H2O = 2-oxobutanoate + hydrogen sulfide + NH4(+) + H(+)</text>
        <dbReference type="Rhea" id="RHEA:14501"/>
        <dbReference type="ChEBI" id="CHEBI:15377"/>
        <dbReference type="ChEBI" id="CHEBI:15378"/>
        <dbReference type="ChEBI" id="CHEBI:16763"/>
        <dbReference type="ChEBI" id="CHEBI:28938"/>
        <dbReference type="ChEBI" id="CHEBI:29919"/>
        <dbReference type="ChEBI" id="CHEBI:58199"/>
        <dbReference type="EC" id="4.4.1.2"/>
    </reaction>
    <physiologicalReaction direction="left-to-right" evidence="6">
        <dbReference type="Rhea" id="RHEA:14502"/>
    </physiologicalReaction>
</comment>
<dbReference type="EMBL" id="NFKP01000001">
    <property type="protein sequence ID" value="OUP71553.1"/>
    <property type="molecule type" value="Genomic_DNA"/>
</dbReference>
<dbReference type="Gene3D" id="3.40.640.10">
    <property type="entry name" value="Type I PLP-dependent aspartate aminotransferase-like (Major domain)"/>
    <property type="match status" value="1"/>
</dbReference>
<dbReference type="GO" id="GO:0030170">
    <property type="term" value="F:pyridoxal phosphate binding"/>
    <property type="evidence" value="ECO:0007669"/>
    <property type="project" value="InterPro"/>
</dbReference>
<comment type="similarity">
    <text evidence="2 9">Belongs to the trans-sulfuration enzymes family.</text>
</comment>
<sequence length="398" mass="44195">MFDRKDAVKMSKSSELMPNIDRKLTFVDNGAYDRMAFDTRAIEIGNDTDRSAVPIYASVTSGAGYQRHGDPSRDAVSRNIASLEGTRCALMTASGVSAMTLPLLALLGRGDRIICHYDLYIWTYFFVREDLPRLCGAQADMIDMTDLNQLEDALSRGKTKMIVLETIANPLMNVIDIKACAELAHRYGALVLVDNTFASPYLCRPAELGADIVAESLTKYLNGHGDAMGGAICTSDEQLYLQFQRMMGVIGCCMSPFNSFLIMRGIQTLPLRMERHCDNAEAIVAWLAKQPYVYNLTYPGLAGHPQHALAKRQLKRFGGMLGFQLACDHDTLYNIVLKELRLFKHWVSLGEAHSLISPKDADPEKGIPADFIRVSAGLENSGDLIDDLKQAFSRVHWQ</sequence>
<dbReference type="PROSITE" id="PS00868">
    <property type="entry name" value="CYS_MET_METAB_PP"/>
    <property type="match status" value="1"/>
</dbReference>
<comment type="cofactor">
    <cofactor evidence="1 9">
        <name>pyridoxal 5'-phosphate</name>
        <dbReference type="ChEBI" id="CHEBI:597326"/>
    </cofactor>
</comment>
<dbReference type="InterPro" id="IPR054542">
    <property type="entry name" value="Cys_met_metab_PP"/>
</dbReference>